<protein>
    <submittedName>
        <fullName evidence="1">Uncharacterized protein</fullName>
    </submittedName>
</protein>
<reference evidence="1 2" key="1">
    <citation type="submission" date="2018-03" db="EMBL/GenBank/DDBJ databases">
        <title>Diversity of phytobeneficial traits revealed by whole-genome analysis of worldwide-isolated phenazine-producing Pseudomonas spp.</title>
        <authorList>
            <person name="Biessy A."/>
            <person name="Novinscak A."/>
            <person name="Blom J."/>
            <person name="Leger G."/>
            <person name="Thomashow L.S."/>
            <person name="Cazorla F.M."/>
            <person name="Josic D."/>
            <person name="Filion M."/>
        </authorList>
    </citation>
    <scope>NUCLEOTIDE SEQUENCE [LARGE SCALE GENOMIC DNA]</scope>
    <source>
        <strain evidence="1 2">30B</strain>
    </source>
</reference>
<proteinExistence type="predicted"/>
<sequence length="96" mass="10551">MVAIKNICNIPVRKIGKAMLCIGNIQVDAHDFILHAVGLNMNWRASLIIYMLTLVLGAGTQFQCELQVIVGSHFQGEPAPLGLSLFNPYILFVRAV</sequence>
<accession>A0A3G7U9X0</accession>
<dbReference type="AlphaFoldDB" id="A0A3G7U9X0"/>
<evidence type="ECO:0000313" key="1">
    <source>
        <dbReference type="EMBL" id="AZE55422.1"/>
    </source>
</evidence>
<dbReference type="Proteomes" id="UP000268696">
    <property type="component" value="Chromosome"/>
</dbReference>
<evidence type="ECO:0000313" key="2">
    <source>
        <dbReference type="Proteomes" id="UP000268696"/>
    </source>
</evidence>
<organism evidence="1 2">
    <name type="scientific">Pseudomonas synxantha</name>
    <dbReference type="NCBI Taxonomy" id="47883"/>
    <lineage>
        <taxon>Bacteria</taxon>
        <taxon>Pseudomonadati</taxon>
        <taxon>Pseudomonadota</taxon>
        <taxon>Gammaproteobacteria</taxon>
        <taxon>Pseudomonadales</taxon>
        <taxon>Pseudomonadaceae</taxon>
        <taxon>Pseudomonas</taxon>
    </lineage>
</organism>
<dbReference type="EMBL" id="CP027754">
    <property type="protein sequence ID" value="AZE55422.1"/>
    <property type="molecule type" value="Genomic_DNA"/>
</dbReference>
<name>A0A3G7U9X0_9PSED</name>
<gene>
    <name evidence="1" type="ORF">C4K03_3267</name>
</gene>